<evidence type="ECO:0000256" key="1">
    <source>
        <dbReference type="ARBA" id="ARBA00000085"/>
    </source>
</evidence>
<dbReference type="GO" id="GO:0000155">
    <property type="term" value="F:phosphorelay sensor kinase activity"/>
    <property type="evidence" value="ECO:0007669"/>
    <property type="project" value="InterPro"/>
</dbReference>
<sequence length="503" mass="57251">MIQRIRFIFLPFGELVINLAALCKPRQYKIKGRKEMKVTLKTKLTLSYILLAVFLIGSFFCVSNYLLISKFQNYIINTQEKRNENLVNLVRNQYGEDGTLPNMAILENIGNTALSQGVILMVSDENEKELFCMSTLNSSLCDNMIESMKSHMQRVYPNFNGEYVQKSYDIMQNDKKVATVTLGYYGPFYYNEEDVRFLTVLNQFLIIVAVLFFIIAIILGFFMANRIARPIKKVIDKTKQIEIGNYADRITEVSRTEEIIQLIHSVNTLAQTLEKQQMLKKRMARDYAHEFRTPLAALQSNLEAMIDGIWEPTKERLDSCRTEILRLTRMIADIDKLVEIESEGFALSKTTFCMSETVEEILLNFQQSAQEKNIQIETNFNQFNVKADKDKIIQVIINLLTNAIKYTNYGGKISIAVGMKEQNAFLSIEDTGIGISKEHVPNIFEHLYRADQSRNRDTGGSGIGLSVVKAIVTAHGGEISVSSVLGRGSKFTIILPIESDYSE</sequence>
<feature type="transmembrane region" description="Helical" evidence="8">
    <location>
        <begin position="44"/>
        <end position="68"/>
    </location>
</feature>
<dbReference type="Gene3D" id="6.10.340.10">
    <property type="match status" value="1"/>
</dbReference>
<dbReference type="InterPro" id="IPR004358">
    <property type="entry name" value="Sig_transdc_His_kin-like_C"/>
</dbReference>
<dbReference type="Pfam" id="PF00672">
    <property type="entry name" value="HAMP"/>
    <property type="match status" value="1"/>
</dbReference>
<evidence type="ECO:0000313" key="11">
    <source>
        <dbReference type="EMBL" id="RDY32836.1"/>
    </source>
</evidence>
<dbReference type="InterPro" id="IPR050351">
    <property type="entry name" value="BphY/WalK/GraS-like"/>
</dbReference>
<evidence type="ECO:0000256" key="6">
    <source>
        <dbReference type="ARBA" id="ARBA00022777"/>
    </source>
</evidence>
<evidence type="ECO:0000256" key="2">
    <source>
        <dbReference type="ARBA" id="ARBA00004370"/>
    </source>
</evidence>
<keyword evidence="8" id="KW-0812">Transmembrane</keyword>
<dbReference type="SMART" id="SM00388">
    <property type="entry name" value="HisKA"/>
    <property type="match status" value="1"/>
</dbReference>
<dbReference type="GO" id="GO:0016036">
    <property type="term" value="P:cellular response to phosphate starvation"/>
    <property type="evidence" value="ECO:0007669"/>
    <property type="project" value="TreeGrafter"/>
</dbReference>
<dbReference type="Pfam" id="PF00512">
    <property type="entry name" value="HisKA"/>
    <property type="match status" value="1"/>
</dbReference>
<protein>
    <recommendedName>
        <fullName evidence="3">histidine kinase</fullName>
        <ecNumber evidence="3">2.7.13.3</ecNumber>
    </recommendedName>
</protein>
<dbReference type="InterPro" id="IPR036097">
    <property type="entry name" value="HisK_dim/P_sf"/>
</dbReference>
<keyword evidence="7" id="KW-0902">Two-component regulatory system</keyword>
<dbReference type="OrthoDB" id="9786919at2"/>
<comment type="catalytic activity">
    <reaction evidence="1">
        <text>ATP + protein L-histidine = ADP + protein N-phospho-L-histidine.</text>
        <dbReference type="EC" id="2.7.13.3"/>
    </reaction>
</comment>
<comment type="subcellular location">
    <subcellularLocation>
        <location evidence="2">Membrane</location>
    </subcellularLocation>
</comment>
<dbReference type="SUPFAM" id="SSF158472">
    <property type="entry name" value="HAMP domain-like"/>
    <property type="match status" value="1"/>
</dbReference>
<reference evidence="11 12" key="1">
    <citation type="journal article" date="2017" name="Genome Announc.">
        <title>Draft Genome Sequence of a Sporulating and Motile Strain of Lachnotalea glycerini Isolated from Water in Quebec City, Canada.</title>
        <authorList>
            <person name="Maheux A.F."/>
            <person name="Boudreau D.K."/>
            <person name="Berube E."/>
            <person name="Boissinot M."/>
            <person name="Raymond F."/>
            <person name="Brodeur S."/>
            <person name="Corbeil J."/>
            <person name="Isabel S."/>
            <person name="Omar R.F."/>
            <person name="Bergeron M.G."/>
        </authorList>
    </citation>
    <scope>NUCLEOTIDE SEQUENCE [LARGE SCALE GENOMIC DNA]</scope>
    <source>
        <strain evidence="11 12">CCRI-19302</strain>
    </source>
</reference>
<dbReference type="PANTHER" id="PTHR45453:SF1">
    <property type="entry name" value="PHOSPHATE REGULON SENSOR PROTEIN PHOR"/>
    <property type="match status" value="1"/>
</dbReference>
<dbReference type="GO" id="GO:0005886">
    <property type="term" value="C:plasma membrane"/>
    <property type="evidence" value="ECO:0007669"/>
    <property type="project" value="TreeGrafter"/>
</dbReference>
<evidence type="ECO:0000256" key="3">
    <source>
        <dbReference type="ARBA" id="ARBA00012438"/>
    </source>
</evidence>
<dbReference type="Gene3D" id="3.30.565.10">
    <property type="entry name" value="Histidine kinase-like ATPase, C-terminal domain"/>
    <property type="match status" value="1"/>
</dbReference>
<dbReference type="AlphaFoldDB" id="A0A371JJD8"/>
<feature type="domain" description="HAMP" evidence="10">
    <location>
        <begin position="225"/>
        <end position="278"/>
    </location>
</feature>
<dbReference type="CDD" id="cd00082">
    <property type="entry name" value="HisKA"/>
    <property type="match status" value="1"/>
</dbReference>
<dbReference type="InterPro" id="IPR003660">
    <property type="entry name" value="HAMP_dom"/>
</dbReference>
<keyword evidence="8" id="KW-1133">Transmembrane helix</keyword>
<evidence type="ECO:0000256" key="5">
    <source>
        <dbReference type="ARBA" id="ARBA00022679"/>
    </source>
</evidence>
<dbReference type="FunFam" id="3.30.565.10:FF:000006">
    <property type="entry name" value="Sensor histidine kinase WalK"/>
    <property type="match status" value="1"/>
</dbReference>
<dbReference type="PROSITE" id="PS50885">
    <property type="entry name" value="HAMP"/>
    <property type="match status" value="1"/>
</dbReference>
<evidence type="ECO:0000256" key="7">
    <source>
        <dbReference type="ARBA" id="ARBA00023012"/>
    </source>
</evidence>
<dbReference type="Gene3D" id="1.10.287.130">
    <property type="match status" value="1"/>
</dbReference>
<dbReference type="InterPro" id="IPR036890">
    <property type="entry name" value="HATPase_C_sf"/>
</dbReference>
<keyword evidence="4" id="KW-0597">Phosphoprotein</keyword>
<dbReference type="Proteomes" id="UP000216411">
    <property type="component" value="Unassembled WGS sequence"/>
</dbReference>
<dbReference type="Pfam" id="PF02518">
    <property type="entry name" value="HATPase_c"/>
    <property type="match status" value="1"/>
</dbReference>
<keyword evidence="5" id="KW-0808">Transferase</keyword>
<keyword evidence="6" id="KW-0418">Kinase</keyword>
<comment type="caution">
    <text evidence="11">The sequence shown here is derived from an EMBL/GenBank/DDBJ whole genome shotgun (WGS) entry which is preliminary data.</text>
</comment>
<accession>A0A371JJD8</accession>
<dbReference type="PROSITE" id="PS50109">
    <property type="entry name" value="HIS_KIN"/>
    <property type="match status" value="1"/>
</dbReference>
<evidence type="ECO:0000259" key="9">
    <source>
        <dbReference type="PROSITE" id="PS50109"/>
    </source>
</evidence>
<proteinExistence type="predicted"/>
<dbReference type="SMART" id="SM00387">
    <property type="entry name" value="HATPase_c"/>
    <property type="match status" value="1"/>
</dbReference>
<gene>
    <name evidence="11" type="ORF">CG710_002555</name>
</gene>
<evidence type="ECO:0000256" key="4">
    <source>
        <dbReference type="ARBA" id="ARBA00022553"/>
    </source>
</evidence>
<feature type="domain" description="Histidine kinase" evidence="9">
    <location>
        <begin position="286"/>
        <end position="499"/>
    </location>
</feature>
<dbReference type="SUPFAM" id="SSF55874">
    <property type="entry name" value="ATPase domain of HSP90 chaperone/DNA topoisomerase II/histidine kinase"/>
    <property type="match status" value="1"/>
</dbReference>
<dbReference type="GO" id="GO:0004721">
    <property type="term" value="F:phosphoprotein phosphatase activity"/>
    <property type="evidence" value="ECO:0007669"/>
    <property type="project" value="TreeGrafter"/>
</dbReference>
<dbReference type="InterPro" id="IPR003594">
    <property type="entry name" value="HATPase_dom"/>
</dbReference>
<dbReference type="SUPFAM" id="SSF47384">
    <property type="entry name" value="Homodimeric domain of signal transducing histidine kinase"/>
    <property type="match status" value="1"/>
</dbReference>
<evidence type="ECO:0000256" key="8">
    <source>
        <dbReference type="SAM" id="Phobius"/>
    </source>
</evidence>
<dbReference type="InterPro" id="IPR003661">
    <property type="entry name" value="HisK_dim/P_dom"/>
</dbReference>
<keyword evidence="12" id="KW-1185">Reference proteome</keyword>
<dbReference type="InterPro" id="IPR005467">
    <property type="entry name" value="His_kinase_dom"/>
</dbReference>
<evidence type="ECO:0000259" key="10">
    <source>
        <dbReference type="PROSITE" id="PS50885"/>
    </source>
</evidence>
<feature type="transmembrane region" description="Helical" evidence="8">
    <location>
        <begin position="204"/>
        <end position="224"/>
    </location>
</feature>
<dbReference type="EMBL" id="NOKA02000002">
    <property type="protein sequence ID" value="RDY32836.1"/>
    <property type="molecule type" value="Genomic_DNA"/>
</dbReference>
<name>A0A371JJD8_9FIRM</name>
<dbReference type="PANTHER" id="PTHR45453">
    <property type="entry name" value="PHOSPHATE REGULON SENSOR PROTEIN PHOR"/>
    <property type="match status" value="1"/>
</dbReference>
<organism evidence="11 12">
    <name type="scientific">Lachnotalea glycerini</name>
    <dbReference type="NCBI Taxonomy" id="1763509"/>
    <lineage>
        <taxon>Bacteria</taxon>
        <taxon>Bacillati</taxon>
        <taxon>Bacillota</taxon>
        <taxon>Clostridia</taxon>
        <taxon>Lachnospirales</taxon>
        <taxon>Lachnospiraceae</taxon>
        <taxon>Lachnotalea</taxon>
    </lineage>
</organism>
<dbReference type="SMART" id="SM00304">
    <property type="entry name" value="HAMP"/>
    <property type="match status" value="1"/>
</dbReference>
<keyword evidence="8" id="KW-0472">Membrane</keyword>
<dbReference type="EC" id="2.7.13.3" evidence="3"/>
<evidence type="ECO:0000313" key="12">
    <source>
        <dbReference type="Proteomes" id="UP000216411"/>
    </source>
</evidence>
<dbReference type="PRINTS" id="PR00344">
    <property type="entry name" value="BCTRLSENSOR"/>
</dbReference>
<dbReference type="CDD" id="cd06225">
    <property type="entry name" value="HAMP"/>
    <property type="match status" value="1"/>
</dbReference>